<dbReference type="Proteomes" id="UP000053989">
    <property type="component" value="Unassembled WGS sequence"/>
</dbReference>
<dbReference type="STRING" id="1036808.A0A0C3DYE0"/>
<dbReference type="AlphaFoldDB" id="A0A0C3DYE0"/>
<dbReference type="PROSITE" id="PS50011">
    <property type="entry name" value="PROTEIN_KINASE_DOM"/>
    <property type="match status" value="1"/>
</dbReference>
<dbReference type="PIRSF" id="PIRSF000654">
    <property type="entry name" value="Integrin-linked_kinase"/>
    <property type="match status" value="1"/>
</dbReference>
<accession>A0A0C3DYE0</accession>
<dbReference type="InterPro" id="IPR011009">
    <property type="entry name" value="Kinase-like_dom_sf"/>
</dbReference>
<reference evidence="3" key="2">
    <citation type="submission" date="2015-01" db="EMBL/GenBank/DDBJ databases">
        <title>Evolutionary Origins and Diversification of the Mycorrhizal Mutualists.</title>
        <authorList>
            <consortium name="DOE Joint Genome Institute"/>
            <consortium name="Mycorrhizal Genomics Consortium"/>
            <person name="Kohler A."/>
            <person name="Kuo A."/>
            <person name="Nagy L.G."/>
            <person name="Floudas D."/>
            <person name="Copeland A."/>
            <person name="Barry K.W."/>
            <person name="Cichocki N."/>
            <person name="Veneault-Fourrey C."/>
            <person name="LaButti K."/>
            <person name="Lindquist E.A."/>
            <person name="Lipzen A."/>
            <person name="Lundell T."/>
            <person name="Morin E."/>
            <person name="Murat C."/>
            <person name="Riley R."/>
            <person name="Ohm R."/>
            <person name="Sun H."/>
            <person name="Tunlid A."/>
            <person name="Henrissat B."/>
            <person name="Grigoriev I.V."/>
            <person name="Hibbett D.S."/>
            <person name="Martin F."/>
        </authorList>
    </citation>
    <scope>NUCLEOTIDE SEQUENCE [LARGE SCALE GENOMIC DNA]</scope>
    <source>
        <strain evidence="3">Foug A</strain>
    </source>
</reference>
<dbReference type="Gene3D" id="1.10.510.10">
    <property type="entry name" value="Transferase(Phosphotransferase) domain 1"/>
    <property type="match status" value="1"/>
</dbReference>
<dbReference type="InParanoid" id="A0A0C3DYE0"/>
<dbReference type="EMBL" id="KN822054">
    <property type="protein sequence ID" value="KIM61219.1"/>
    <property type="molecule type" value="Genomic_DNA"/>
</dbReference>
<dbReference type="InterPro" id="IPR000719">
    <property type="entry name" value="Prot_kinase_dom"/>
</dbReference>
<gene>
    <name evidence="2" type="ORF">SCLCIDRAFT_909920</name>
</gene>
<evidence type="ECO:0000259" key="1">
    <source>
        <dbReference type="PROSITE" id="PS50011"/>
    </source>
</evidence>
<dbReference type="InterPro" id="IPR051681">
    <property type="entry name" value="Ser/Thr_Kinases-Pseudokinases"/>
</dbReference>
<dbReference type="InterPro" id="IPR008271">
    <property type="entry name" value="Ser/Thr_kinase_AS"/>
</dbReference>
<dbReference type="OrthoDB" id="346907at2759"/>
<dbReference type="PANTHER" id="PTHR44329">
    <property type="entry name" value="SERINE/THREONINE-PROTEIN KINASE TNNI3K-RELATED"/>
    <property type="match status" value="1"/>
</dbReference>
<protein>
    <recommendedName>
        <fullName evidence="1">Protein kinase domain-containing protein</fullName>
    </recommendedName>
</protein>
<dbReference type="Pfam" id="PF07714">
    <property type="entry name" value="PK_Tyr_Ser-Thr"/>
    <property type="match status" value="1"/>
</dbReference>
<dbReference type="GO" id="GO:0005524">
    <property type="term" value="F:ATP binding"/>
    <property type="evidence" value="ECO:0007669"/>
    <property type="project" value="InterPro"/>
</dbReference>
<name>A0A0C3DYE0_9AGAM</name>
<proteinExistence type="predicted"/>
<reference evidence="2 3" key="1">
    <citation type="submission" date="2014-04" db="EMBL/GenBank/DDBJ databases">
        <authorList>
            <consortium name="DOE Joint Genome Institute"/>
            <person name="Kuo A."/>
            <person name="Kohler A."/>
            <person name="Nagy L.G."/>
            <person name="Floudas D."/>
            <person name="Copeland A."/>
            <person name="Barry K.W."/>
            <person name="Cichocki N."/>
            <person name="Veneault-Fourrey C."/>
            <person name="LaButti K."/>
            <person name="Lindquist E.A."/>
            <person name="Lipzen A."/>
            <person name="Lundell T."/>
            <person name="Morin E."/>
            <person name="Murat C."/>
            <person name="Sun H."/>
            <person name="Tunlid A."/>
            <person name="Henrissat B."/>
            <person name="Grigoriev I.V."/>
            <person name="Hibbett D.S."/>
            <person name="Martin F."/>
            <person name="Nordberg H.P."/>
            <person name="Cantor M.N."/>
            <person name="Hua S.X."/>
        </authorList>
    </citation>
    <scope>NUCLEOTIDE SEQUENCE [LARGE SCALE GENOMIC DNA]</scope>
    <source>
        <strain evidence="2 3">Foug A</strain>
    </source>
</reference>
<keyword evidence="3" id="KW-1185">Reference proteome</keyword>
<dbReference type="InterPro" id="IPR001245">
    <property type="entry name" value="Ser-Thr/Tyr_kinase_cat_dom"/>
</dbReference>
<evidence type="ECO:0000313" key="3">
    <source>
        <dbReference type="Proteomes" id="UP000053989"/>
    </source>
</evidence>
<dbReference type="HOGENOM" id="CLU_000288_7_18_1"/>
<dbReference type="PROSITE" id="PS00108">
    <property type="entry name" value="PROTEIN_KINASE_ST"/>
    <property type="match status" value="1"/>
</dbReference>
<organism evidence="2 3">
    <name type="scientific">Scleroderma citrinum Foug A</name>
    <dbReference type="NCBI Taxonomy" id="1036808"/>
    <lineage>
        <taxon>Eukaryota</taxon>
        <taxon>Fungi</taxon>
        <taxon>Dikarya</taxon>
        <taxon>Basidiomycota</taxon>
        <taxon>Agaricomycotina</taxon>
        <taxon>Agaricomycetes</taxon>
        <taxon>Agaricomycetidae</taxon>
        <taxon>Boletales</taxon>
        <taxon>Sclerodermatineae</taxon>
        <taxon>Sclerodermataceae</taxon>
        <taxon>Scleroderma</taxon>
    </lineage>
</organism>
<sequence>MRRGFYHPQDPRKALKDLAQHATRYNVSLDGLVSRDNAYILRGGGGVVCSGTVVDRDGKLDKVEVADGDFRKNRHGRKVAIKIPRAGPPCTEANIKKFLEEVYIWSKLDHENILPLLGITLEFDMTVSMVSAWMEKGNARAYVQDKAIDPRSLIDGIARGLHYLHNHEPNAIFHGDFKGVNVLISDNGRALLTDFGFSHIMNSSFSLTVSSHGGGECTLKWKSPELLQGGVVSAKADVWAFGMTALELFTREDPFHGFPTFASIMFRIIMGGPDRPTASDTCDRMTDDWWDICSRCWQYTPAARPTMLDIVETITKIIN</sequence>
<dbReference type="SUPFAM" id="SSF56112">
    <property type="entry name" value="Protein kinase-like (PK-like)"/>
    <property type="match status" value="1"/>
</dbReference>
<dbReference type="GO" id="GO:0004674">
    <property type="term" value="F:protein serine/threonine kinase activity"/>
    <property type="evidence" value="ECO:0007669"/>
    <property type="project" value="TreeGrafter"/>
</dbReference>
<feature type="domain" description="Protein kinase" evidence="1">
    <location>
        <begin position="34"/>
        <end position="318"/>
    </location>
</feature>
<evidence type="ECO:0000313" key="2">
    <source>
        <dbReference type="EMBL" id="KIM61219.1"/>
    </source>
</evidence>